<evidence type="ECO:0000313" key="2">
    <source>
        <dbReference type="EMBL" id="ROO23762.1"/>
    </source>
</evidence>
<feature type="transmembrane region" description="Helical" evidence="1">
    <location>
        <begin position="460"/>
        <end position="487"/>
    </location>
</feature>
<feature type="transmembrane region" description="Helical" evidence="1">
    <location>
        <begin position="428"/>
        <end position="448"/>
    </location>
</feature>
<sequence>MTDLAGRIPGQARLIGALVAVFVLAGALAYLQMNRQENPSFPYRAAIVTVAFPGAGPARIERLVARPLEEEIAEIAAVDTIDTTLRQGMAVFTIQLGDEIYDTDTAWDRVRVAMDDAARDYPAGVGEAQLDDRIIDASLMVLAVTGDAPPRILGDAAKTLRRHLLGVDGVAATELHGDSGRQVTITIDDAAMDRYGVSPAGIAADIGANNRVTRGGTLRLAGASVNLDPATDFDDIDAIRDMAIGLPDGGTLPLSALARVHQSEAVPARGALWHDGNRGVGVEIIAERGVNVVALGERLRDAVDAIRPMIAPLEIREMFYQPAQTERRLDDLSLNLLISVAIILLVLFVFMGLRLGVVVAMLLPLVTLTTIALYALGGGILHQIAIIGLVVALGILVDNAIVMSEDVQRRLNAGDTPAAAAAGAIRELAGPLFAATGTTLAAFVPMLLSEGNTADFTRALPITIMLSLTVSYLFAVTVTPLVCQFALRRHAGTGPGLIDRLGAHLARLTLRFPTLLIVAGGLVMAAALASQIWLDEEFFPPADRTAVVIDLSLPEGAHIDRTEASAQRLARAVRAHAGVRAIHTFVGDGGPTFFYNLRRAPASPQLARLVVITDTLARNSPIIDFAEHYRPSPAIE</sequence>
<dbReference type="PRINTS" id="PR00702">
    <property type="entry name" value="ACRIFLAVINRP"/>
</dbReference>
<dbReference type="OrthoDB" id="9757940at2"/>
<keyword evidence="1" id="KW-0812">Transmembrane</keyword>
<name>A0A423PDU8_9GAMM</name>
<dbReference type="PANTHER" id="PTHR32063">
    <property type="match status" value="1"/>
</dbReference>
<evidence type="ECO:0000313" key="3">
    <source>
        <dbReference type="Proteomes" id="UP000285123"/>
    </source>
</evidence>
<proteinExistence type="predicted"/>
<feature type="transmembrane region" description="Helical" evidence="1">
    <location>
        <begin position="357"/>
        <end position="377"/>
    </location>
</feature>
<dbReference type="EMBL" id="AYKF01000136">
    <property type="protein sequence ID" value="ROO23762.1"/>
    <property type="molecule type" value="Genomic_DNA"/>
</dbReference>
<dbReference type="Proteomes" id="UP000285123">
    <property type="component" value="Unassembled WGS sequence"/>
</dbReference>
<dbReference type="Gene3D" id="3.30.70.1430">
    <property type="entry name" value="Multidrug efflux transporter AcrB pore domain"/>
    <property type="match status" value="2"/>
</dbReference>
<dbReference type="GO" id="GO:0042910">
    <property type="term" value="F:xenobiotic transmembrane transporter activity"/>
    <property type="evidence" value="ECO:0007669"/>
    <property type="project" value="TreeGrafter"/>
</dbReference>
<feature type="transmembrane region" description="Helical" evidence="1">
    <location>
        <begin position="12"/>
        <end position="31"/>
    </location>
</feature>
<organism evidence="2 3">
    <name type="scientific">Salinisphaera orenii YIM 95161</name>
    <dbReference type="NCBI Taxonomy" id="1051139"/>
    <lineage>
        <taxon>Bacteria</taxon>
        <taxon>Pseudomonadati</taxon>
        <taxon>Pseudomonadota</taxon>
        <taxon>Gammaproteobacteria</taxon>
        <taxon>Salinisphaerales</taxon>
        <taxon>Salinisphaeraceae</taxon>
        <taxon>Salinisphaera</taxon>
    </lineage>
</organism>
<dbReference type="RefSeq" id="WP_123592503.1">
    <property type="nucleotide sequence ID" value="NZ_AYKF01000136.1"/>
</dbReference>
<accession>A0A423PDU8</accession>
<dbReference type="PANTHER" id="PTHR32063:SF18">
    <property type="entry name" value="CATION EFFLUX SYSTEM PROTEIN"/>
    <property type="match status" value="1"/>
</dbReference>
<feature type="transmembrane region" description="Helical" evidence="1">
    <location>
        <begin position="332"/>
        <end position="350"/>
    </location>
</feature>
<dbReference type="Gene3D" id="3.30.2090.10">
    <property type="entry name" value="Multidrug efflux transporter AcrB TolC docking domain, DN and DC subdomains"/>
    <property type="match status" value="1"/>
</dbReference>
<keyword evidence="1" id="KW-0472">Membrane</keyword>
<dbReference type="InterPro" id="IPR001036">
    <property type="entry name" value="Acrflvin-R"/>
</dbReference>
<keyword evidence="1" id="KW-1133">Transmembrane helix</keyword>
<feature type="transmembrane region" description="Helical" evidence="1">
    <location>
        <begin position="383"/>
        <end position="402"/>
    </location>
</feature>
<dbReference type="Gene3D" id="3.30.70.1320">
    <property type="entry name" value="Multidrug efflux transporter AcrB pore domain like"/>
    <property type="match status" value="1"/>
</dbReference>
<evidence type="ECO:0000256" key="1">
    <source>
        <dbReference type="SAM" id="Phobius"/>
    </source>
</evidence>
<dbReference type="SUPFAM" id="SSF82866">
    <property type="entry name" value="Multidrug efflux transporter AcrB transmembrane domain"/>
    <property type="match status" value="1"/>
</dbReference>
<dbReference type="SUPFAM" id="SSF82693">
    <property type="entry name" value="Multidrug efflux transporter AcrB pore domain, PN1, PN2, PC1 and PC2 subdomains"/>
    <property type="match status" value="2"/>
</dbReference>
<reference evidence="2 3" key="1">
    <citation type="submission" date="2013-10" db="EMBL/GenBank/DDBJ databases">
        <title>Salinisphaera halophila YIM 95161 Genome Sequencing.</title>
        <authorList>
            <person name="Lai Q."/>
            <person name="Li C."/>
            <person name="Shao Z."/>
        </authorList>
    </citation>
    <scope>NUCLEOTIDE SEQUENCE [LARGE SCALE GENOMIC DNA]</scope>
    <source>
        <strain evidence="2 3">YIM 95161</strain>
    </source>
</reference>
<dbReference type="Gene3D" id="1.20.1640.10">
    <property type="entry name" value="Multidrug efflux transporter AcrB transmembrane domain"/>
    <property type="match status" value="2"/>
</dbReference>
<dbReference type="InterPro" id="IPR027463">
    <property type="entry name" value="AcrB_DN_DC_subdom"/>
</dbReference>
<feature type="transmembrane region" description="Helical" evidence="1">
    <location>
        <begin position="508"/>
        <end position="534"/>
    </location>
</feature>
<gene>
    <name evidence="2" type="ORF">SAHL_16545</name>
</gene>
<protein>
    <submittedName>
        <fullName evidence="2">Acriflavin resistance protein</fullName>
    </submittedName>
</protein>
<comment type="caution">
    <text evidence="2">The sequence shown here is derived from an EMBL/GenBank/DDBJ whole genome shotgun (WGS) entry which is preliminary data.</text>
</comment>
<dbReference type="SUPFAM" id="SSF82714">
    <property type="entry name" value="Multidrug efflux transporter AcrB TolC docking domain, DN and DC subdomains"/>
    <property type="match status" value="1"/>
</dbReference>
<dbReference type="AlphaFoldDB" id="A0A423PDU8"/>
<dbReference type="GO" id="GO:0005886">
    <property type="term" value="C:plasma membrane"/>
    <property type="evidence" value="ECO:0007669"/>
    <property type="project" value="TreeGrafter"/>
</dbReference>
<dbReference type="Pfam" id="PF00873">
    <property type="entry name" value="ACR_tran"/>
    <property type="match status" value="1"/>
</dbReference>